<proteinExistence type="predicted"/>
<dbReference type="PANTHER" id="PTHR11328:SF24">
    <property type="entry name" value="MAJOR FACILITATOR SUPERFAMILY (MFS) PROFILE DOMAIN-CONTAINING PROTEIN"/>
    <property type="match status" value="1"/>
</dbReference>
<dbReference type="Proteomes" id="UP000280307">
    <property type="component" value="Unassembled WGS sequence"/>
</dbReference>
<dbReference type="AlphaFoldDB" id="A0A426U321"/>
<dbReference type="InterPro" id="IPR036259">
    <property type="entry name" value="MFS_trans_sf"/>
</dbReference>
<dbReference type="PANTHER" id="PTHR11328">
    <property type="entry name" value="MAJOR FACILITATOR SUPERFAMILY DOMAIN-CONTAINING PROTEIN"/>
    <property type="match status" value="1"/>
</dbReference>
<feature type="transmembrane region" description="Helical" evidence="1">
    <location>
        <begin position="127"/>
        <end position="147"/>
    </location>
</feature>
<feature type="transmembrane region" description="Helical" evidence="1">
    <location>
        <begin position="35"/>
        <end position="51"/>
    </location>
</feature>
<dbReference type="GO" id="GO:0008643">
    <property type="term" value="P:carbohydrate transport"/>
    <property type="evidence" value="ECO:0007669"/>
    <property type="project" value="InterPro"/>
</dbReference>
<dbReference type="EMBL" id="RSAS01000290">
    <property type="protein sequence ID" value="RRR74183.1"/>
    <property type="molecule type" value="Genomic_DNA"/>
</dbReference>
<sequence>MRMGGSPKAPASGVKRKSKVPLTLRDQLRIVARNRAFLFVVGIYLCSWMALQVTQNVLGFYLTFYFQRADMFPLVLLAVQGSAMVFLFVWSAASRRIGKQAVYYSGMSCWIAAMAGLFFLGPNQINLAIVLGALAGVGIATAYLVPWSMLPDVVDLDELETGQRREGAFYGIMTFIQKTAVGLGIALTLQALEWYGFNRELLPGEQPAQALLALRWMVGPVPMVLLIIGMLLVYRYPLTRQRHAEVQAALAAHRASER</sequence>
<comment type="caution">
    <text evidence="2">The sequence shown here is derived from an EMBL/GenBank/DDBJ whole genome shotgun (WGS) entry which is preliminary data.</text>
</comment>
<evidence type="ECO:0000256" key="1">
    <source>
        <dbReference type="SAM" id="Phobius"/>
    </source>
</evidence>
<name>A0A426U321_9CHLR</name>
<evidence type="ECO:0008006" key="4">
    <source>
        <dbReference type="Google" id="ProtNLM"/>
    </source>
</evidence>
<feature type="transmembrane region" description="Helical" evidence="1">
    <location>
        <begin position="102"/>
        <end position="121"/>
    </location>
</feature>
<feature type="transmembrane region" description="Helical" evidence="1">
    <location>
        <begin position="71"/>
        <end position="90"/>
    </location>
</feature>
<organism evidence="2 3">
    <name type="scientific">Candidatus Viridilinea halotolerans</name>
    <dbReference type="NCBI Taxonomy" id="2491704"/>
    <lineage>
        <taxon>Bacteria</taxon>
        <taxon>Bacillati</taxon>
        <taxon>Chloroflexota</taxon>
        <taxon>Chloroflexia</taxon>
        <taxon>Chloroflexales</taxon>
        <taxon>Chloroflexineae</taxon>
        <taxon>Oscillochloridaceae</taxon>
        <taxon>Candidatus Viridilinea</taxon>
    </lineage>
</organism>
<protein>
    <recommendedName>
        <fullName evidence="4">MFS transporter</fullName>
    </recommendedName>
</protein>
<dbReference type="Pfam" id="PF13347">
    <property type="entry name" value="MFS_2"/>
    <property type="match status" value="1"/>
</dbReference>
<dbReference type="SUPFAM" id="SSF103473">
    <property type="entry name" value="MFS general substrate transporter"/>
    <property type="match status" value="1"/>
</dbReference>
<reference evidence="2 3" key="1">
    <citation type="submission" date="2018-12" db="EMBL/GenBank/DDBJ databases">
        <title>Genome Sequence of Candidatus Viridilinea halotolerans isolated from saline sulfide-rich spring.</title>
        <authorList>
            <person name="Grouzdev D.S."/>
            <person name="Burganskaya E.I."/>
            <person name="Krutkina M.S."/>
            <person name="Sukhacheva M.V."/>
            <person name="Gorlenko V.M."/>
        </authorList>
    </citation>
    <scope>NUCLEOTIDE SEQUENCE [LARGE SCALE GENOMIC DNA]</scope>
    <source>
        <strain evidence="2">Chok-6</strain>
    </source>
</reference>
<keyword evidence="1" id="KW-1133">Transmembrane helix</keyword>
<gene>
    <name evidence="2" type="ORF">EI684_07590</name>
</gene>
<keyword evidence="1" id="KW-0472">Membrane</keyword>
<evidence type="ECO:0000313" key="3">
    <source>
        <dbReference type="Proteomes" id="UP000280307"/>
    </source>
</evidence>
<dbReference type="GO" id="GO:0005886">
    <property type="term" value="C:plasma membrane"/>
    <property type="evidence" value="ECO:0007669"/>
    <property type="project" value="TreeGrafter"/>
</dbReference>
<keyword evidence="1" id="KW-0812">Transmembrane</keyword>
<feature type="transmembrane region" description="Helical" evidence="1">
    <location>
        <begin position="212"/>
        <end position="234"/>
    </location>
</feature>
<dbReference type="Gene3D" id="1.20.1250.20">
    <property type="entry name" value="MFS general substrate transporter like domains"/>
    <property type="match status" value="1"/>
</dbReference>
<dbReference type="GO" id="GO:0015293">
    <property type="term" value="F:symporter activity"/>
    <property type="evidence" value="ECO:0007669"/>
    <property type="project" value="InterPro"/>
</dbReference>
<evidence type="ECO:0000313" key="2">
    <source>
        <dbReference type="EMBL" id="RRR74183.1"/>
    </source>
</evidence>
<feature type="transmembrane region" description="Helical" evidence="1">
    <location>
        <begin position="168"/>
        <end position="192"/>
    </location>
</feature>
<accession>A0A426U321</accession>
<dbReference type="InterPro" id="IPR039672">
    <property type="entry name" value="MFS_2"/>
</dbReference>